<evidence type="ECO:0000256" key="1">
    <source>
        <dbReference type="SAM" id="MobiDB-lite"/>
    </source>
</evidence>
<dbReference type="SUPFAM" id="SSF48371">
    <property type="entry name" value="ARM repeat"/>
    <property type="match status" value="1"/>
</dbReference>
<feature type="compositionally biased region" description="Basic and acidic residues" evidence="1">
    <location>
        <begin position="600"/>
        <end position="610"/>
    </location>
</feature>
<dbReference type="Gene3D" id="1.25.10.10">
    <property type="entry name" value="Leucine-rich Repeat Variant"/>
    <property type="match status" value="1"/>
</dbReference>
<dbReference type="Pfam" id="PF06371">
    <property type="entry name" value="Drf_GBD"/>
    <property type="match status" value="1"/>
</dbReference>
<dbReference type="EMBL" id="KQ086077">
    <property type="protein sequence ID" value="KLO08801.1"/>
    <property type="molecule type" value="Genomic_DNA"/>
</dbReference>
<feature type="compositionally biased region" description="Basic and acidic residues" evidence="1">
    <location>
        <begin position="18"/>
        <end position="30"/>
    </location>
</feature>
<dbReference type="InParanoid" id="A0A0H2RVE7"/>
<sequence>MFRGFIPGKRVASVDLSASRDEGKENRDPSRVAAGKADAVKNNTKSEGKDSNEMVQAFDKLLDDLQIPQALRPKLNGMEPSVKAAMLRSSHCLTLAGTTPSPQSSPKKTPSKPNTLRKTRSTDSLSSPRPPVPPFVLDFPHPPQSTGRFLGAAMKSTSSLGFFAEDNSATANSTSHSLFGSPSRHSRGMSLDVSYTQIERPSGMKTKDKASKDLSPAKYCNLLVSTSTLQLDIESVKKLRLLLRNESASWTETFLQLGGYAALLTRLNEILEVEWREEQHDDQILHELLRCFKALNTSAIGCAALRSASPAPYQALIRLLYSDKKPGDVPTRQLIVELILGIIDLYPVMVPSPSKINSTQVGAAFTCDSLMGEPGRHSFSEQCTPPRPSRPRAQSTSSAFPSPYRNLFSFLRGLLLTPAPPPSEGRVSEVDPHEFISSLHIPRIYKTYVQVLLEICRDYFWVFCHSSNTLWNLDDIDESRVEKPRAPGGMTGGVEFEAMGYLVTHLKLLNAMAKLAADSSRHLPMDHELSAHRFHSDMFASGLEKALLVVRKASTTYYPTLHLEIARYVHAAGQAQFELPWTISRLSGPPPAGMAKPGRSARERERERSNRNSTMTTSSAKSGARRTAGGKTTASAPGTPARVKTKSD</sequence>
<dbReference type="InterPro" id="IPR016024">
    <property type="entry name" value="ARM-type_fold"/>
</dbReference>
<accession>A0A0H2RVE7</accession>
<organism evidence="3 4">
    <name type="scientific">Schizopora paradoxa</name>
    <dbReference type="NCBI Taxonomy" id="27342"/>
    <lineage>
        <taxon>Eukaryota</taxon>
        <taxon>Fungi</taxon>
        <taxon>Dikarya</taxon>
        <taxon>Basidiomycota</taxon>
        <taxon>Agaricomycotina</taxon>
        <taxon>Agaricomycetes</taxon>
        <taxon>Hymenochaetales</taxon>
        <taxon>Schizoporaceae</taxon>
        <taxon>Schizopora</taxon>
    </lineage>
</organism>
<evidence type="ECO:0000259" key="2">
    <source>
        <dbReference type="SMART" id="SM01140"/>
    </source>
</evidence>
<reference evidence="3 4" key="1">
    <citation type="submission" date="2015-04" db="EMBL/GenBank/DDBJ databases">
        <title>Complete genome sequence of Schizopora paradoxa KUC8140, a cosmopolitan wood degrader in East Asia.</title>
        <authorList>
            <consortium name="DOE Joint Genome Institute"/>
            <person name="Min B."/>
            <person name="Park H."/>
            <person name="Jang Y."/>
            <person name="Kim J.-J."/>
            <person name="Kim K.H."/>
            <person name="Pangilinan J."/>
            <person name="Lipzen A."/>
            <person name="Riley R."/>
            <person name="Grigoriev I.V."/>
            <person name="Spatafora J.W."/>
            <person name="Choi I.-G."/>
        </authorList>
    </citation>
    <scope>NUCLEOTIDE SEQUENCE [LARGE SCALE GENOMIC DNA]</scope>
    <source>
        <strain evidence="3 4">KUC8140</strain>
    </source>
</reference>
<dbReference type="Proteomes" id="UP000053477">
    <property type="component" value="Unassembled WGS sequence"/>
</dbReference>
<gene>
    <name evidence="3" type="ORF">SCHPADRAFT_1000707</name>
</gene>
<feature type="region of interest" description="Disordered" evidence="1">
    <location>
        <begin position="94"/>
        <end position="135"/>
    </location>
</feature>
<protein>
    <recommendedName>
        <fullName evidence="2">Formin GTPase-binding domain-containing protein</fullName>
    </recommendedName>
</protein>
<dbReference type="GO" id="GO:0003779">
    <property type="term" value="F:actin binding"/>
    <property type="evidence" value="ECO:0007669"/>
    <property type="project" value="InterPro"/>
</dbReference>
<feature type="region of interest" description="Disordered" evidence="1">
    <location>
        <begin position="376"/>
        <end position="400"/>
    </location>
</feature>
<feature type="compositionally biased region" description="Low complexity" evidence="1">
    <location>
        <begin position="98"/>
        <end position="113"/>
    </location>
</feature>
<dbReference type="OrthoDB" id="2155261at2759"/>
<evidence type="ECO:0000313" key="4">
    <source>
        <dbReference type="Proteomes" id="UP000053477"/>
    </source>
</evidence>
<feature type="region of interest" description="Disordered" evidence="1">
    <location>
        <begin position="13"/>
        <end position="52"/>
    </location>
</feature>
<dbReference type="GO" id="GO:0031267">
    <property type="term" value="F:small GTPase binding"/>
    <property type="evidence" value="ECO:0007669"/>
    <property type="project" value="InterPro"/>
</dbReference>
<keyword evidence="4" id="KW-1185">Reference proteome</keyword>
<dbReference type="GO" id="GO:0030036">
    <property type="term" value="P:actin cytoskeleton organization"/>
    <property type="evidence" value="ECO:0007669"/>
    <property type="project" value="InterPro"/>
</dbReference>
<dbReference type="InterPro" id="IPR010473">
    <property type="entry name" value="GTPase-bd"/>
</dbReference>
<dbReference type="InterPro" id="IPR011989">
    <property type="entry name" value="ARM-like"/>
</dbReference>
<proteinExistence type="predicted"/>
<dbReference type="SMART" id="SM01140">
    <property type="entry name" value="Drf_GBD"/>
    <property type="match status" value="1"/>
</dbReference>
<dbReference type="AlphaFoldDB" id="A0A0H2RVE7"/>
<feature type="region of interest" description="Disordered" evidence="1">
    <location>
        <begin position="586"/>
        <end position="648"/>
    </location>
</feature>
<name>A0A0H2RVE7_9AGAM</name>
<evidence type="ECO:0000313" key="3">
    <source>
        <dbReference type="EMBL" id="KLO08801.1"/>
    </source>
</evidence>
<feature type="domain" description="Formin GTPase-binding" evidence="2">
    <location>
        <begin position="45"/>
        <end position="344"/>
    </location>
</feature>